<organism evidence="1 2">
    <name type="scientific">Agathobacter rectalis (strain ATCC 33656 / DSM 3377 / JCM 17463 / KCTC 5835 / VPI 0990)</name>
    <name type="common">Eubacterium rectale</name>
    <dbReference type="NCBI Taxonomy" id="515619"/>
    <lineage>
        <taxon>Bacteria</taxon>
        <taxon>Bacillati</taxon>
        <taxon>Bacillota</taxon>
        <taxon>Clostridia</taxon>
        <taxon>Lachnospirales</taxon>
        <taxon>Lachnospiraceae</taxon>
        <taxon>Agathobacter</taxon>
    </lineage>
</organism>
<dbReference type="Proteomes" id="UP000001477">
    <property type="component" value="Chromosome"/>
</dbReference>
<sequence length="128" mass="15445">MYTNIYKATHFEWLYYLYEDTNMLNRIQKTINIIDDYIDTMYKDYGDGIKKLPEIVKEIQEMMVEFLNKIGYYNQHGENIQTDVILLQLENLLDAIDLKDPIQIVDTLEYEIKESFVVYKELVYKYGE</sequence>
<dbReference type="KEGG" id="ere:EUBREC_3251"/>
<name>C4ZDK2_AGARV</name>
<reference evidence="1 2" key="1">
    <citation type="journal article" date="2009" name="Proc. Natl. Acad. Sci. U.S.A.">
        <title>Characterizing a model human gut microbiota composed of members of its two dominant bacterial phyla.</title>
        <authorList>
            <person name="Mahowald M.A."/>
            <person name="Rey F.E."/>
            <person name="Seedorf H."/>
            <person name="Turnbaugh P.J."/>
            <person name="Fulton R.S."/>
            <person name="Wollam A."/>
            <person name="Shah N."/>
            <person name="Wang C."/>
            <person name="Magrini V."/>
            <person name="Wilson R.K."/>
            <person name="Cantarel B.L."/>
            <person name="Coutinho P.M."/>
            <person name="Henrissat B."/>
            <person name="Crock L.W."/>
            <person name="Russell A."/>
            <person name="Verberkmoes N.C."/>
            <person name="Hettich R.L."/>
            <person name="Gordon J.I."/>
        </authorList>
    </citation>
    <scope>NUCLEOTIDE SEQUENCE [LARGE SCALE GENOMIC DNA]</scope>
    <source>
        <strain evidence="2">ATCC 33656 / DSM 3377 / JCM 17463 / KCTC 5835 / LMG 30912 / VPI 0990</strain>
    </source>
</reference>
<accession>C4ZDK2</accession>
<proteinExistence type="predicted"/>
<protein>
    <submittedName>
        <fullName evidence="1">Uncharacterized protein</fullName>
    </submittedName>
</protein>
<dbReference type="STRING" id="515619.EUBREC_3251"/>
<dbReference type="PaxDb" id="515619-EUBREC_3251"/>
<gene>
    <name evidence="1" type="ordered locus">EUBREC_3251</name>
</gene>
<dbReference type="HOGENOM" id="CLU_1956306_0_0_9"/>
<evidence type="ECO:0000313" key="2">
    <source>
        <dbReference type="Proteomes" id="UP000001477"/>
    </source>
</evidence>
<dbReference type="AlphaFoldDB" id="C4ZDK2"/>
<dbReference type="EMBL" id="CP001107">
    <property type="protein sequence ID" value="ACR76978.1"/>
    <property type="molecule type" value="Genomic_DNA"/>
</dbReference>
<evidence type="ECO:0000313" key="1">
    <source>
        <dbReference type="EMBL" id="ACR76978.1"/>
    </source>
</evidence>